<evidence type="ECO:0000313" key="2">
    <source>
        <dbReference type="EMBL" id="KAJ6763321.1"/>
    </source>
</evidence>
<proteinExistence type="predicted"/>
<keyword evidence="3" id="KW-1185">Reference proteome</keyword>
<name>A0A9Q0W9T9_SALPP</name>
<organism evidence="2 3">
    <name type="scientific">Salix purpurea</name>
    <name type="common">Purple osier willow</name>
    <dbReference type="NCBI Taxonomy" id="77065"/>
    <lineage>
        <taxon>Eukaryota</taxon>
        <taxon>Viridiplantae</taxon>
        <taxon>Streptophyta</taxon>
        <taxon>Embryophyta</taxon>
        <taxon>Tracheophyta</taxon>
        <taxon>Spermatophyta</taxon>
        <taxon>Magnoliopsida</taxon>
        <taxon>eudicotyledons</taxon>
        <taxon>Gunneridae</taxon>
        <taxon>Pentapetalae</taxon>
        <taxon>rosids</taxon>
        <taxon>fabids</taxon>
        <taxon>Malpighiales</taxon>
        <taxon>Salicaceae</taxon>
        <taxon>Saliceae</taxon>
        <taxon>Salix</taxon>
    </lineage>
</organism>
<reference evidence="2" key="1">
    <citation type="submission" date="2022-11" db="EMBL/GenBank/DDBJ databases">
        <authorList>
            <person name="Hyden B.L."/>
            <person name="Feng K."/>
            <person name="Yates T."/>
            <person name="Jawdy S."/>
            <person name="Smart L.B."/>
            <person name="Muchero W."/>
        </authorList>
    </citation>
    <scope>NUCLEOTIDE SEQUENCE</scope>
    <source>
        <tissue evidence="2">Shoot tip</tissue>
    </source>
</reference>
<keyword evidence="1" id="KW-0472">Membrane</keyword>
<evidence type="ECO:0000313" key="3">
    <source>
        <dbReference type="Proteomes" id="UP001151532"/>
    </source>
</evidence>
<dbReference type="AlphaFoldDB" id="A0A9Q0W9T9"/>
<keyword evidence="1" id="KW-0812">Transmembrane</keyword>
<protein>
    <submittedName>
        <fullName evidence="2">Uncharacterized protein</fullName>
    </submittedName>
</protein>
<dbReference type="Proteomes" id="UP001151532">
    <property type="component" value="Chromosome 13"/>
</dbReference>
<comment type="caution">
    <text evidence="2">The sequence shown here is derived from an EMBL/GenBank/DDBJ whole genome shotgun (WGS) entry which is preliminary data.</text>
</comment>
<accession>A0A9Q0W9T9</accession>
<keyword evidence="1" id="KW-1133">Transmembrane helix</keyword>
<reference evidence="2" key="2">
    <citation type="journal article" date="2023" name="Int. J. Mol. Sci.">
        <title>De Novo Assembly and Annotation of 11 Diverse Shrub Willow (Salix) Genomes Reveals Novel Gene Organization in Sex-Linked Regions.</title>
        <authorList>
            <person name="Hyden B."/>
            <person name="Feng K."/>
            <person name="Yates T.B."/>
            <person name="Jawdy S."/>
            <person name="Cereghino C."/>
            <person name="Smart L.B."/>
            <person name="Muchero W."/>
        </authorList>
    </citation>
    <scope>NUCLEOTIDE SEQUENCE</scope>
    <source>
        <tissue evidence="2">Shoot tip</tissue>
    </source>
</reference>
<feature type="transmembrane region" description="Helical" evidence="1">
    <location>
        <begin position="52"/>
        <end position="76"/>
    </location>
</feature>
<dbReference type="EMBL" id="JAPFFK010000005">
    <property type="protein sequence ID" value="KAJ6763321.1"/>
    <property type="molecule type" value="Genomic_DNA"/>
</dbReference>
<evidence type="ECO:0000256" key="1">
    <source>
        <dbReference type="SAM" id="Phobius"/>
    </source>
</evidence>
<gene>
    <name evidence="2" type="ORF">OIU79_023966</name>
</gene>
<sequence>MIVLFLDVHKPDKLSVVVDSVGIYCYNITITKEALCSVLVRFVFVLFKTLKLFFIIIIVRYFDLHLIVLFLTFSIFHE</sequence>